<accession>A0A7W8EDV4</accession>
<reference evidence="1 2" key="1">
    <citation type="submission" date="2020-08" db="EMBL/GenBank/DDBJ databases">
        <title>Genomic Encyclopedia of Type Strains, Phase IV (KMG-IV): sequencing the most valuable type-strain genomes for metagenomic binning, comparative biology and taxonomic classification.</title>
        <authorList>
            <person name="Goeker M."/>
        </authorList>
    </citation>
    <scope>NUCLEOTIDE SEQUENCE [LARGE SCALE GENOMIC DNA]</scope>
    <source>
        <strain evidence="1 2">DSM 45385</strain>
    </source>
</reference>
<name>A0A7W8EDV4_9ACTN</name>
<dbReference type="Proteomes" id="UP000568380">
    <property type="component" value="Unassembled WGS sequence"/>
</dbReference>
<proteinExistence type="predicted"/>
<keyword evidence="2" id="KW-1185">Reference proteome</keyword>
<dbReference type="RefSeq" id="WP_184958924.1">
    <property type="nucleotide sequence ID" value="NZ_JACHIN010000001.1"/>
</dbReference>
<organism evidence="1 2">
    <name type="scientific">Nonomuraea endophytica</name>
    <dbReference type="NCBI Taxonomy" id="714136"/>
    <lineage>
        <taxon>Bacteria</taxon>
        <taxon>Bacillati</taxon>
        <taxon>Actinomycetota</taxon>
        <taxon>Actinomycetes</taxon>
        <taxon>Streptosporangiales</taxon>
        <taxon>Streptosporangiaceae</taxon>
        <taxon>Nonomuraea</taxon>
    </lineage>
</organism>
<evidence type="ECO:0000313" key="2">
    <source>
        <dbReference type="Proteomes" id="UP000568380"/>
    </source>
</evidence>
<dbReference type="EMBL" id="JACHIN010000001">
    <property type="protein sequence ID" value="MBB5075773.1"/>
    <property type="molecule type" value="Genomic_DNA"/>
</dbReference>
<evidence type="ECO:0000313" key="1">
    <source>
        <dbReference type="EMBL" id="MBB5075773.1"/>
    </source>
</evidence>
<gene>
    <name evidence="1" type="ORF">HNR40_001219</name>
</gene>
<comment type="caution">
    <text evidence="1">The sequence shown here is derived from an EMBL/GenBank/DDBJ whole genome shotgun (WGS) entry which is preliminary data.</text>
</comment>
<sequence length="82" mass="9124">MQSDPEHIVDVIDGVVDDWEAMSADSMRWAPPETKEPDLFDELTEIVAPLVNAAADILRPVGEAIERVMDHLIEGGPDDRDR</sequence>
<dbReference type="AlphaFoldDB" id="A0A7W8EDV4"/>
<protein>
    <submittedName>
        <fullName evidence="1">Uncharacterized protein</fullName>
    </submittedName>
</protein>